<keyword evidence="2" id="KW-1185">Reference proteome</keyword>
<proteinExistence type="predicted"/>
<reference evidence="1" key="1">
    <citation type="submission" date="2023-11" db="EMBL/GenBank/DDBJ databases">
        <authorList>
            <person name="De Vega J J."/>
            <person name="De Vega J J."/>
        </authorList>
    </citation>
    <scope>NUCLEOTIDE SEQUENCE</scope>
</reference>
<gene>
    <name evidence="1" type="ORF">MYCIT1_LOCUS34462</name>
</gene>
<evidence type="ECO:0000313" key="2">
    <source>
        <dbReference type="Proteomes" id="UP001295794"/>
    </source>
</evidence>
<sequence length="85" mass="9522">MRFLVTPCAGRMSEPAAERSIAPECNSAGRSACERSLQEWDEGDEQHARVNPDLGFLRICRLPPCCMWGEDNLLLQWPLTCNSSP</sequence>
<evidence type="ECO:0000313" key="1">
    <source>
        <dbReference type="EMBL" id="CAK5282595.1"/>
    </source>
</evidence>
<organism evidence="1 2">
    <name type="scientific">Mycena citricolor</name>
    <dbReference type="NCBI Taxonomy" id="2018698"/>
    <lineage>
        <taxon>Eukaryota</taxon>
        <taxon>Fungi</taxon>
        <taxon>Dikarya</taxon>
        <taxon>Basidiomycota</taxon>
        <taxon>Agaricomycotina</taxon>
        <taxon>Agaricomycetes</taxon>
        <taxon>Agaricomycetidae</taxon>
        <taxon>Agaricales</taxon>
        <taxon>Marasmiineae</taxon>
        <taxon>Mycenaceae</taxon>
        <taxon>Mycena</taxon>
    </lineage>
</organism>
<dbReference type="AlphaFoldDB" id="A0AAD2K751"/>
<accession>A0AAD2K751</accession>
<dbReference type="Proteomes" id="UP001295794">
    <property type="component" value="Unassembled WGS sequence"/>
</dbReference>
<comment type="caution">
    <text evidence="1">The sequence shown here is derived from an EMBL/GenBank/DDBJ whole genome shotgun (WGS) entry which is preliminary data.</text>
</comment>
<protein>
    <submittedName>
        <fullName evidence="1">Uncharacterized protein</fullName>
    </submittedName>
</protein>
<name>A0AAD2K751_9AGAR</name>
<dbReference type="EMBL" id="CAVNYO010000458">
    <property type="protein sequence ID" value="CAK5282595.1"/>
    <property type="molecule type" value="Genomic_DNA"/>
</dbReference>